<name>A0A2L0F494_SORCE</name>
<organism evidence="9 10">
    <name type="scientific">Sorangium cellulosum</name>
    <name type="common">Polyangium cellulosum</name>
    <dbReference type="NCBI Taxonomy" id="56"/>
    <lineage>
        <taxon>Bacteria</taxon>
        <taxon>Pseudomonadati</taxon>
        <taxon>Myxococcota</taxon>
        <taxon>Polyangia</taxon>
        <taxon>Polyangiales</taxon>
        <taxon>Polyangiaceae</taxon>
        <taxon>Sorangium</taxon>
    </lineage>
</organism>
<dbReference type="EMBL" id="CP012673">
    <property type="protein sequence ID" value="AUX46269.1"/>
    <property type="molecule type" value="Genomic_DNA"/>
</dbReference>
<evidence type="ECO:0000256" key="1">
    <source>
        <dbReference type="ARBA" id="ARBA00022737"/>
    </source>
</evidence>
<dbReference type="FunFam" id="3.40.50.300:FF:000309">
    <property type="entry name" value="ABC transporter ATP-binding protein"/>
    <property type="match status" value="1"/>
</dbReference>
<dbReference type="FunFam" id="3.40.50.300:FF:000011">
    <property type="entry name" value="Putative ABC transporter ATP-binding component"/>
    <property type="match status" value="1"/>
</dbReference>
<dbReference type="GO" id="GO:0003676">
    <property type="term" value="F:nucleic acid binding"/>
    <property type="evidence" value="ECO:0007669"/>
    <property type="project" value="UniProtKB-ARBA"/>
</dbReference>
<feature type="compositionally biased region" description="Basic and acidic residues" evidence="7">
    <location>
        <begin position="538"/>
        <end position="548"/>
    </location>
</feature>
<dbReference type="AlphaFoldDB" id="A0A2L0F494"/>
<dbReference type="PANTHER" id="PTHR42855:SF2">
    <property type="entry name" value="DRUG RESISTANCE ABC TRANSPORTER,ATP-BINDING PROTEIN"/>
    <property type="match status" value="1"/>
</dbReference>
<evidence type="ECO:0000259" key="8">
    <source>
        <dbReference type="PROSITE" id="PS50893"/>
    </source>
</evidence>
<dbReference type="SMART" id="SM00382">
    <property type="entry name" value="AAA"/>
    <property type="match status" value="2"/>
</dbReference>
<dbReference type="InterPro" id="IPR003593">
    <property type="entry name" value="AAA+_ATPase"/>
</dbReference>
<dbReference type="PANTHER" id="PTHR42855">
    <property type="entry name" value="ABC TRANSPORTER ATP-BINDING SUBUNIT"/>
    <property type="match status" value="1"/>
</dbReference>
<dbReference type="CDD" id="cd03221">
    <property type="entry name" value="ABCF_EF-3"/>
    <property type="match status" value="2"/>
</dbReference>
<feature type="region of interest" description="Disordered" evidence="7">
    <location>
        <begin position="538"/>
        <end position="620"/>
    </location>
</feature>
<keyword evidence="1" id="KW-0677">Repeat</keyword>
<dbReference type="InterPro" id="IPR032781">
    <property type="entry name" value="ABC_tran_Xtn"/>
</dbReference>
<dbReference type="InterPro" id="IPR017871">
    <property type="entry name" value="ABC_transporter-like_CS"/>
</dbReference>
<accession>A0A2L0F494</accession>
<reference evidence="9 10" key="1">
    <citation type="submission" date="2015-09" db="EMBL/GenBank/DDBJ databases">
        <title>Sorangium comparison.</title>
        <authorList>
            <person name="Zaburannyi N."/>
            <person name="Bunk B."/>
            <person name="Overmann J."/>
            <person name="Mueller R."/>
        </authorList>
    </citation>
    <scope>NUCLEOTIDE SEQUENCE [LARGE SCALE GENOMIC DNA]</scope>
    <source>
        <strain evidence="9 10">So ce26</strain>
    </source>
</reference>
<keyword evidence="2" id="KW-0547">Nucleotide-binding</keyword>
<dbReference type="PROSITE" id="PS00211">
    <property type="entry name" value="ABC_TRANSPORTER_1"/>
    <property type="match status" value="1"/>
</dbReference>
<dbReference type="InterPro" id="IPR003439">
    <property type="entry name" value="ABC_transporter-like_ATP-bd"/>
</dbReference>
<comment type="similarity">
    <text evidence="5">Belongs to the ABC transporter superfamily. ABCF family. Uup subfamily.</text>
</comment>
<feature type="compositionally biased region" description="Basic and acidic residues" evidence="7">
    <location>
        <begin position="606"/>
        <end position="620"/>
    </location>
</feature>
<dbReference type="PROSITE" id="PS50893">
    <property type="entry name" value="ABC_TRANSPORTER_2"/>
    <property type="match status" value="2"/>
</dbReference>
<evidence type="ECO:0000256" key="2">
    <source>
        <dbReference type="ARBA" id="ARBA00022741"/>
    </source>
</evidence>
<feature type="coiled-coil region" evidence="6">
    <location>
        <begin position="623"/>
        <end position="650"/>
    </location>
</feature>
<dbReference type="Pfam" id="PF12848">
    <property type="entry name" value="ABC_tran_Xtn"/>
    <property type="match status" value="1"/>
</dbReference>
<evidence type="ECO:0000256" key="6">
    <source>
        <dbReference type="SAM" id="Coils"/>
    </source>
</evidence>
<keyword evidence="3" id="KW-0067">ATP-binding</keyword>
<dbReference type="GO" id="GO:0016887">
    <property type="term" value="F:ATP hydrolysis activity"/>
    <property type="evidence" value="ECO:0007669"/>
    <property type="project" value="InterPro"/>
</dbReference>
<keyword evidence="6" id="KW-0175">Coiled coil</keyword>
<evidence type="ECO:0000256" key="5">
    <source>
        <dbReference type="ARBA" id="ARBA00061478"/>
    </source>
</evidence>
<proteinExistence type="inferred from homology"/>
<dbReference type="Gene3D" id="3.40.50.300">
    <property type="entry name" value="P-loop containing nucleotide triphosphate hydrolases"/>
    <property type="match status" value="2"/>
</dbReference>
<sequence>MTVLQVADLSFGYGADKLFQGITFSLELGQRAALVAPNGAGKSTLLRLIARELTPDTGSVVIRKGIRIAYFRQSHELQAEGNVLDAFLSGFSEVLELRHALTAAQLAAASGSEADLARLSDLTDRYHIAGGDDLERRVEIIAAHLGFRPADMDRPVASLSGGERGRLQLGVVLAIEPDLLLLDEPTNHLDIETITWLEKHLAGLGGALLCISHDRAFLDAVCPNTMELGQRSFRVYPLKYSDYAVAREEDLARERELAERQEAFVAKTEEFIRRNIAGQKTKQAQSRRKMLDKLEAIDRPEDVWATAEKVRFRFAPAPRSGDIVLDARGLGAARGGRTLFSGVDLLIRRGDRVGIVGPNGTGKSTLLKLLAGVGAPEDDGEVKRGTNLCQGYFDQHLGTLDPSRTAVEEIRSVRADMNVDATRQYLSRFRFYGDDALRKVQGFSGGERSRLALGKLLLEPRNLLFLDEPTNHLDIPAAEILEEALTGFEGTVVLVSHDRRFLERVTTRIVAVREGHVDVYPGGFRDYRDNLEKLAAEQAAREAEERGAAQRGPARGARQNGAAAAAPRDEARSAPDDRGGGAKPARAVRRSGATMPPPDGGGAEDAAARRRAFESDKAAARAAERKRKRVKELEVEIAEGESQLAAMREALKKDPGGDWAKLAEAARKEQALAKRVDAAMTEWMALSEELGAAAGGGA</sequence>
<dbReference type="GO" id="GO:0005524">
    <property type="term" value="F:ATP binding"/>
    <property type="evidence" value="ECO:0007669"/>
    <property type="project" value="UniProtKB-KW"/>
</dbReference>
<evidence type="ECO:0000313" key="10">
    <source>
        <dbReference type="Proteomes" id="UP000238348"/>
    </source>
</evidence>
<evidence type="ECO:0000313" key="9">
    <source>
        <dbReference type="EMBL" id="AUX46269.1"/>
    </source>
</evidence>
<gene>
    <name evidence="9" type="ORF">SOCE26_077740</name>
</gene>
<dbReference type="Pfam" id="PF00005">
    <property type="entry name" value="ABC_tran"/>
    <property type="match status" value="2"/>
</dbReference>
<comment type="catalytic activity">
    <reaction evidence="4">
        <text>ATP + H2O = ADP + phosphate + H(+)</text>
        <dbReference type="Rhea" id="RHEA:13065"/>
        <dbReference type="ChEBI" id="CHEBI:15377"/>
        <dbReference type="ChEBI" id="CHEBI:15378"/>
        <dbReference type="ChEBI" id="CHEBI:30616"/>
        <dbReference type="ChEBI" id="CHEBI:43474"/>
        <dbReference type="ChEBI" id="CHEBI:456216"/>
    </reaction>
</comment>
<feature type="compositionally biased region" description="Low complexity" evidence="7">
    <location>
        <begin position="549"/>
        <end position="566"/>
    </location>
</feature>
<feature type="domain" description="ABC transporter" evidence="8">
    <location>
        <begin position="4"/>
        <end position="265"/>
    </location>
</feature>
<protein>
    <submittedName>
        <fullName evidence="9">ABC transporter</fullName>
    </submittedName>
</protein>
<evidence type="ECO:0000256" key="4">
    <source>
        <dbReference type="ARBA" id="ARBA00049360"/>
    </source>
</evidence>
<evidence type="ECO:0000256" key="7">
    <source>
        <dbReference type="SAM" id="MobiDB-lite"/>
    </source>
</evidence>
<evidence type="ECO:0000256" key="3">
    <source>
        <dbReference type="ARBA" id="ARBA00022840"/>
    </source>
</evidence>
<dbReference type="RefSeq" id="WP_104984496.1">
    <property type="nucleotide sequence ID" value="NZ_CP012673.1"/>
</dbReference>
<dbReference type="Proteomes" id="UP000238348">
    <property type="component" value="Chromosome"/>
</dbReference>
<dbReference type="OrthoDB" id="9801441at2"/>
<feature type="compositionally biased region" description="Basic and acidic residues" evidence="7">
    <location>
        <begin position="567"/>
        <end position="580"/>
    </location>
</feature>
<feature type="domain" description="ABC transporter" evidence="8">
    <location>
        <begin position="325"/>
        <end position="539"/>
    </location>
</feature>
<dbReference type="InterPro" id="IPR027417">
    <property type="entry name" value="P-loop_NTPase"/>
</dbReference>
<dbReference type="SUPFAM" id="SSF52540">
    <property type="entry name" value="P-loop containing nucleoside triphosphate hydrolases"/>
    <property type="match status" value="2"/>
</dbReference>
<dbReference type="InterPro" id="IPR051309">
    <property type="entry name" value="ABCF_ATPase"/>
</dbReference>